<name>A0A251V807_HELAN</name>
<organism evidence="1 2">
    <name type="scientific">Helianthus annuus</name>
    <name type="common">Common sunflower</name>
    <dbReference type="NCBI Taxonomy" id="4232"/>
    <lineage>
        <taxon>Eukaryota</taxon>
        <taxon>Viridiplantae</taxon>
        <taxon>Streptophyta</taxon>
        <taxon>Embryophyta</taxon>
        <taxon>Tracheophyta</taxon>
        <taxon>Spermatophyta</taxon>
        <taxon>Magnoliopsida</taxon>
        <taxon>eudicotyledons</taxon>
        <taxon>Gunneridae</taxon>
        <taxon>Pentapetalae</taxon>
        <taxon>asterids</taxon>
        <taxon>campanulids</taxon>
        <taxon>Asterales</taxon>
        <taxon>Asteraceae</taxon>
        <taxon>Asteroideae</taxon>
        <taxon>Heliantheae alliance</taxon>
        <taxon>Heliantheae</taxon>
        <taxon>Helianthus</taxon>
    </lineage>
</organism>
<accession>A0A251V807</accession>
<dbReference type="InParanoid" id="A0A251V807"/>
<reference evidence="2" key="1">
    <citation type="journal article" date="2017" name="Nature">
        <title>The sunflower genome provides insights into oil metabolism, flowering and Asterid evolution.</title>
        <authorList>
            <person name="Badouin H."/>
            <person name="Gouzy J."/>
            <person name="Grassa C.J."/>
            <person name="Murat F."/>
            <person name="Staton S.E."/>
            <person name="Cottret L."/>
            <person name="Lelandais-Briere C."/>
            <person name="Owens G.L."/>
            <person name="Carrere S."/>
            <person name="Mayjonade B."/>
            <person name="Legrand L."/>
            <person name="Gill N."/>
            <person name="Kane N.C."/>
            <person name="Bowers J.E."/>
            <person name="Hubner S."/>
            <person name="Bellec A."/>
            <person name="Berard A."/>
            <person name="Berges H."/>
            <person name="Blanchet N."/>
            <person name="Boniface M.C."/>
            <person name="Brunel D."/>
            <person name="Catrice O."/>
            <person name="Chaidir N."/>
            <person name="Claudel C."/>
            <person name="Donnadieu C."/>
            <person name="Faraut T."/>
            <person name="Fievet G."/>
            <person name="Helmstetter N."/>
            <person name="King M."/>
            <person name="Knapp S.J."/>
            <person name="Lai Z."/>
            <person name="Le Paslier M.C."/>
            <person name="Lippi Y."/>
            <person name="Lorenzon L."/>
            <person name="Mandel J.R."/>
            <person name="Marage G."/>
            <person name="Marchand G."/>
            <person name="Marquand E."/>
            <person name="Bret-Mestries E."/>
            <person name="Morien E."/>
            <person name="Nambeesan S."/>
            <person name="Nguyen T."/>
            <person name="Pegot-Espagnet P."/>
            <person name="Pouilly N."/>
            <person name="Raftis F."/>
            <person name="Sallet E."/>
            <person name="Schiex T."/>
            <person name="Thomas J."/>
            <person name="Vandecasteele C."/>
            <person name="Vares D."/>
            <person name="Vear F."/>
            <person name="Vautrin S."/>
            <person name="Crespi M."/>
            <person name="Mangin B."/>
            <person name="Burke J.M."/>
            <person name="Salse J."/>
            <person name="Munos S."/>
            <person name="Vincourt P."/>
            <person name="Rieseberg L.H."/>
            <person name="Langlade N.B."/>
        </authorList>
    </citation>
    <scope>NUCLEOTIDE SEQUENCE [LARGE SCALE GENOMIC DNA]</scope>
    <source>
        <strain evidence="2">cv. SF193</strain>
    </source>
</reference>
<protein>
    <submittedName>
        <fullName evidence="1">Uncharacterized protein</fullName>
    </submittedName>
</protein>
<sequence length="118" mass="13183">MHTVELSSIPISNFSQALFHRNLISPQIPIPFLHSSNICLSSAKPPQMALSCSGLTFKLHVLEWSDCVQRWCDEKGNTNCEIFIDLISNFMIVEGSDMKPADLNGAGKFRTKIQSKMV</sequence>
<evidence type="ECO:0000313" key="1">
    <source>
        <dbReference type="EMBL" id="OTG31747.1"/>
    </source>
</evidence>
<dbReference type="AlphaFoldDB" id="A0A251V807"/>
<gene>
    <name evidence="1" type="ORF">HannXRQ_Chr03g0079101</name>
</gene>
<dbReference type="EMBL" id="CM007892">
    <property type="protein sequence ID" value="OTG31747.1"/>
    <property type="molecule type" value="Genomic_DNA"/>
</dbReference>
<keyword evidence="2" id="KW-1185">Reference proteome</keyword>
<evidence type="ECO:0000313" key="2">
    <source>
        <dbReference type="Proteomes" id="UP000215914"/>
    </source>
</evidence>
<dbReference type="Proteomes" id="UP000215914">
    <property type="component" value="Chromosome 3"/>
</dbReference>
<proteinExistence type="predicted"/>